<dbReference type="InterPro" id="IPR042977">
    <property type="entry name" value="AtJ6-like"/>
</dbReference>
<comment type="caution">
    <text evidence="2">The sequence shown here is derived from an EMBL/GenBank/DDBJ whole genome shotgun (WGS) entry which is preliminary data.</text>
</comment>
<dbReference type="InterPro" id="IPR056453">
    <property type="entry name" value="HTH_DNAJC9"/>
</dbReference>
<feature type="domain" description="J" evidence="1">
    <location>
        <begin position="15"/>
        <end position="80"/>
    </location>
</feature>
<accession>A0AAW1PGH4</accession>
<dbReference type="PANTHER" id="PTHR44916:SF1">
    <property type="entry name" value="CHAPERONE DNAJ-DOMAIN SUPERFAMILY PROTEIN-RELATED"/>
    <property type="match status" value="1"/>
</dbReference>
<dbReference type="PRINTS" id="PR00625">
    <property type="entry name" value="JDOMAIN"/>
</dbReference>
<dbReference type="InterPro" id="IPR036869">
    <property type="entry name" value="J_dom_sf"/>
</dbReference>
<dbReference type="PROSITE" id="PS50076">
    <property type="entry name" value="DNAJ_2"/>
    <property type="match status" value="1"/>
</dbReference>
<organism evidence="2 3">
    <name type="scientific">[Myrmecia] bisecta</name>
    <dbReference type="NCBI Taxonomy" id="41462"/>
    <lineage>
        <taxon>Eukaryota</taxon>
        <taxon>Viridiplantae</taxon>
        <taxon>Chlorophyta</taxon>
        <taxon>core chlorophytes</taxon>
        <taxon>Trebouxiophyceae</taxon>
        <taxon>Trebouxiales</taxon>
        <taxon>Trebouxiaceae</taxon>
        <taxon>Myrmecia</taxon>
    </lineage>
</organism>
<dbReference type="PANTHER" id="PTHR44916">
    <property type="entry name" value="CHAPERONE DNAJ-DOMAIN SUPERFAMILY PROTEIN-RELATED"/>
    <property type="match status" value="1"/>
</dbReference>
<evidence type="ECO:0000313" key="2">
    <source>
        <dbReference type="EMBL" id="KAK9807902.1"/>
    </source>
</evidence>
<dbReference type="SMART" id="SM00271">
    <property type="entry name" value="DnaJ"/>
    <property type="match status" value="1"/>
</dbReference>
<dbReference type="Gene3D" id="1.10.287.110">
    <property type="entry name" value="DnaJ domain"/>
    <property type="match status" value="1"/>
</dbReference>
<dbReference type="EMBL" id="JALJOR010000012">
    <property type="protein sequence ID" value="KAK9807902.1"/>
    <property type="molecule type" value="Genomic_DNA"/>
</dbReference>
<name>A0AAW1PGH4_9CHLO</name>
<sequence length="305" mass="34250">MNENSGPNASTSGRSLYELLDVSKDASQADIKKAYHRLAIKLHPDKNPGDKATSAKFQSLQRIYTVLSDPERRKVYDATGSIEDSEELAGEQFNDLYSYYRSLYKKVTEDDIDRFAAEYRGSEEETRNLLEYYQQFSGDMEQVFAFLICSDPDRDSHRFLDTINAAIEAGTVKQYKRFASWAKAVSGCKRPKNPLAPRKRSVAEAAGQAALVAQIRGRNAAQMDGFMSALESNDTRVAKFAQAFDRRILRVPAGPCHPPRPSYEAERMTAARALLRSWAFIERRLLQELAALALIRGTANMNLAS</sequence>
<dbReference type="Pfam" id="PF23302">
    <property type="entry name" value="HTH_DNAJC9"/>
    <property type="match status" value="1"/>
</dbReference>
<dbReference type="SUPFAM" id="SSF46565">
    <property type="entry name" value="Chaperone J-domain"/>
    <property type="match status" value="1"/>
</dbReference>
<protein>
    <recommendedName>
        <fullName evidence="1">J domain-containing protein</fullName>
    </recommendedName>
</protein>
<dbReference type="Proteomes" id="UP001489004">
    <property type="component" value="Unassembled WGS sequence"/>
</dbReference>
<reference evidence="2 3" key="1">
    <citation type="journal article" date="2024" name="Nat. Commun.">
        <title>Phylogenomics reveals the evolutionary origins of lichenization in chlorophyte algae.</title>
        <authorList>
            <person name="Puginier C."/>
            <person name="Libourel C."/>
            <person name="Otte J."/>
            <person name="Skaloud P."/>
            <person name="Haon M."/>
            <person name="Grisel S."/>
            <person name="Petersen M."/>
            <person name="Berrin J.G."/>
            <person name="Delaux P.M."/>
            <person name="Dal Grande F."/>
            <person name="Keller J."/>
        </authorList>
    </citation>
    <scope>NUCLEOTIDE SEQUENCE [LARGE SCALE GENOMIC DNA]</scope>
    <source>
        <strain evidence="2 3">SAG 2043</strain>
    </source>
</reference>
<keyword evidence="3" id="KW-1185">Reference proteome</keyword>
<dbReference type="InterPro" id="IPR001623">
    <property type="entry name" value="DnaJ_domain"/>
</dbReference>
<evidence type="ECO:0000259" key="1">
    <source>
        <dbReference type="PROSITE" id="PS50076"/>
    </source>
</evidence>
<evidence type="ECO:0000313" key="3">
    <source>
        <dbReference type="Proteomes" id="UP001489004"/>
    </source>
</evidence>
<dbReference type="AlphaFoldDB" id="A0AAW1PGH4"/>
<proteinExistence type="predicted"/>
<dbReference type="CDD" id="cd06257">
    <property type="entry name" value="DnaJ"/>
    <property type="match status" value="1"/>
</dbReference>
<dbReference type="Pfam" id="PF00226">
    <property type="entry name" value="DnaJ"/>
    <property type="match status" value="1"/>
</dbReference>
<gene>
    <name evidence="2" type="ORF">WJX72_012474</name>
</gene>